<accession>A0A0J1FND4</accession>
<comment type="caution">
    <text evidence="1">The sequence shown here is derived from an EMBL/GenBank/DDBJ whole genome shotgun (WGS) entry which is preliminary data.</text>
</comment>
<dbReference type="RefSeq" id="WP_047811449.1">
    <property type="nucleotide sequence ID" value="NZ_LDZY01000014.1"/>
</dbReference>
<sequence length="129" mass="14465">MYKGGRIIASLVVFVAFLCIPFFYNMGKANAEPKNLAENIKLIESTQHDIEPASWMIANHMKLLDQWRQAYVRDGQTIYVNSQGEKFPININTWSNTVGANSGQFCITCHNYVGVQLNCFSCHTVGGTL</sequence>
<dbReference type="STRING" id="476652.DEAC_c36700"/>
<reference evidence="1 2" key="1">
    <citation type="submission" date="2015-06" db="EMBL/GenBank/DDBJ databases">
        <title>Draft genome of the moderately acidophilic sulfate reducer Candidatus Desulfosporosinus acididurans strain M1.</title>
        <authorList>
            <person name="Poehlein A."/>
            <person name="Petzsch P."/>
            <person name="Johnson B.D."/>
            <person name="Schloemann M."/>
            <person name="Daniel R."/>
            <person name="Muehling M."/>
        </authorList>
    </citation>
    <scope>NUCLEOTIDE SEQUENCE [LARGE SCALE GENOMIC DNA]</scope>
    <source>
        <strain evidence="1 2">M1</strain>
    </source>
</reference>
<evidence type="ECO:0008006" key="3">
    <source>
        <dbReference type="Google" id="ProtNLM"/>
    </source>
</evidence>
<organism evidence="1 2">
    <name type="scientific">Desulfosporosinus acididurans</name>
    <dbReference type="NCBI Taxonomy" id="476652"/>
    <lineage>
        <taxon>Bacteria</taxon>
        <taxon>Bacillati</taxon>
        <taxon>Bacillota</taxon>
        <taxon>Clostridia</taxon>
        <taxon>Eubacteriales</taxon>
        <taxon>Desulfitobacteriaceae</taxon>
        <taxon>Desulfosporosinus</taxon>
    </lineage>
</organism>
<dbReference type="InterPro" id="IPR047668">
    <property type="entry name" value="DsrJ"/>
</dbReference>
<dbReference type="PATRIC" id="fig|476652.3.peg.3875"/>
<dbReference type="NCBIfam" id="NF038038">
    <property type="entry name" value="cytoc_DsrJ"/>
    <property type="match status" value="1"/>
</dbReference>
<keyword evidence="2" id="KW-1185">Reference proteome</keyword>
<dbReference type="Proteomes" id="UP000036356">
    <property type="component" value="Unassembled WGS sequence"/>
</dbReference>
<dbReference type="InterPro" id="IPR036280">
    <property type="entry name" value="Multihaem_cyt_sf"/>
</dbReference>
<dbReference type="EMBL" id="LDZY01000014">
    <property type="protein sequence ID" value="KLU64468.1"/>
    <property type="molecule type" value="Genomic_DNA"/>
</dbReference>
<dbReference type="SUPFAM" id="SSF48695">
    <property type="entry name" value="Multiheme cytochromes"/>
    <property type="match status" value="1"/>
</dbReference>
<protein>
    <recommendedName>
        <fullName evidence="3">Menaquinol oxidoreductase</fullName>
    </recommendedName>
</protein>
<dbReference type="AlphaFoldDB" id="A0A0J1FND4"/>
<evidence type="ECO:0000313" key="2">
    <source>
        <dbReference type="Proteomes" id="UP000036356"/>
    </source>
</evidence>
<proteinExistence type="predicted"/>
<name>A0A0J1FND4_9FIRM</name>
<gene>
    <name evidence="1" type="ORF">DEAC_c36700</name>
</gene>
<evidence type="ECO:0000313" key="1">
    <source>
        <dbReference type="EMBL" id="KLU64468.1"/>
    </source>
</evidence>